<evidence type="ECO:0000256" key="1">
    <source>
        <dbReference type="ARBA" id="ARBA00007495"/>
    </source>
</evidence>
<evidence type="ECO:0000256" key="4">
    <source>
        <dbReference type="ARBA" id="ARBA00023277"/>
    </source>
</evidence>
<dbReference type="InterPro" id="IPR010502">
    <property type="entry name" value="Carb-bd_dom_fam9"/>
</dbReference>
<evidence type="ECO:0000256" key="6">
    <source>
        <dbReference type="ARBA" id="ARBA00023326"/>
    </source>
</evidence>
<dbReference type="PANTHER" id="PTHR31490:SF90">
    <property type="entry name" value="ENDO-1,4-BETA-XYLANASE A"/>
    <property type="match status" value="1"/>
</dbReference>
<dbReference type="Proteomes" id="UP001551675">
    <property type="component" value="Unassembled WGS sequence"/>
</dbReference>
<dbReference type="EMBL" id="JBFALK010000002">
    <property type="protein sequence ID" value="MEV0967898.1"/>
    <property type="molecule type" value="Genomic_DNA"/>
</dbReference>
<dbReference type="EC" id="3.2.1.8" evidence="7"/>
<dbReference type="Pfam" id="PF06452">
    <property type="entry name" value="CBM9_1"/>
    <property type="match status" value="1"/>
</dbReference>
<evidence type="ECO:0000256" key="8">
    <source>
        <dbReference type="SAM" id="SignalP"/>
    </source>
</evidence>
<dbReference type="SUPFAM" id="SSF49785">
    <property type="entry name" value="Galactose-binding domain-like"/>
    <property type="match status" value="2"/>
</dbReference>
<gene>
    <name evidence="10" type="ORF">AB0I59_04635</name>
</gene>
<evidence type="ECO:0000256" key="7">
    <source>
        <dbReference type="RuleBase" id="RU361174"/>
    </source>
</evidence>
<comment type="catalytic activity">
    <reaction evidence="7">
        <text>Endohydrolysis of (1-&gt;4)-beta-D-xylosidic linkages in xylans.</text>
        <dbReference type="EC" id="3.2.1.8"/>
    </reaction>
</comment>
<dbReference type="SUPFAM" id="SSF49344">
    <property type="entry name" value="CBD9-like"/>
    <property type="match status" value="2"/>
</dbReference>
<dbReference type="InterPro" id="IPR017853">
    <property type="entry name" value="GH"/>
</dbReference>
<feature type="domain" description="GH10" evidence="9">
    <location>
        <begin position="332"/>
        <end position="659"/>
    </location>
</feature>
<organism evidence="10 11">
    <name type="scientific">Microtetraspora glauca</name>
    <dbReference type="NCBI Taxonomy" id="1996"/>
    <lineage>
        <taxon>Bacteria</taxon>
        <taxon>Bacillati</taxon>
        <taxon>Actinomycetota</taxon>
        <taxon>Actinomycetes</taxon>
        <taxon>Streptosporangiales</taxon>
        <taxon>Streptosporangiaceae</taxon>
        <taxon>Microtetraspora</taxon>
    </lineage>
</organism>
<evidence type="ECO:0000256" key="3">
    <source>
        <dbReference type="ARBA" id="ARBA00022801"/>
    </source>
</evidence>
<dbReference type="InterPro" id="IPR044846">
    <property type="entry name" value="GH10"/>
</dbReference>
<dbReference type="InterPro" id="IPR003305">
    <property type="entry name" value="CenC_carb-bd"/>
</dbReference>
<dbReference type="CDD" id="cd00005">
    <property type="entry name" value="CBM9_like_1"/>
    <property type="match status" value="1"/>
</dbReference>
<keyword evidence="3 7" id="KW-0378">Hydrolase</keyword>
<dbReference type="PANTHER" id="PTHR31490">
    <property type="entry name" value="GLYCOSYL HYDROLASE"/>
    <property type="match status" value="1"/>
</dbReference>
<dbReference type="RefSeq" id="WP_358130025.1">
    <property type="nucleotide sequence ID" value="NZ_JBFALK010000002.1"/>
</dbReference>
<dbReference type="Pfam" id="PF00331">
    <property type="entry name" value="Glyco_hydro_10"/>
    <property type="match status" value="1"/>
</dbReference>
<reference evidence="10 11" key="1">
    <citation type="submission" date="2024-06" db="EMBL/GenBank/DDBJ databases">
        <title>The Natural Products Discovery Center: Release of the First 8490 Sequenced Strains for Exploring Actinobacteria Biosynthetic Diversity.</title>
        <authorList>
            <person name="Kalkreuter E."/>
            <person name="Kautsar S.A."/>
            <person name="Yang D."/>
            <person name="Bader C.D."/>
            <person name="Teijaro C.N."/>
            <person name="Fluegel L."/>
            <person name="Davis C.M."/>
            <person name="Simpson J.R."/>
            <person name="Lauterbach L."/>
            <person name="Steele A.D."/>
            <person name="Gui C."/>
            <person name="Meng S."/>
            <person name="Li G."/>
            <person name="Viehrig K."/>
            <person name="Ye F."/>
            <person name="Su P."/>
            <person name="Kiefer A.F."/>
            <person name="Nichols A."/>
            <person name="Cepeda A.J."/>
            <person name="Yan W."/>
            <person name="Fan B."/>
            <person name="Jiang Y."/>
            <person name="Adhikari A."/>
            <person name="Zheng C.-J."/>
            <person name="Schuster L."/>
            <person name="Cowan T.M."/>
            <person name="Smanski M.J."/>
            <person name="Chevrette M.G."/>
            <person name="De Carvalho L.P.S."/>
            <person name="Shen B."/>
        </authorList>
    </citation>
    <scope>NUCLEOTIDE SEQUENCE [LARGE SCALE GENOMIC DNA]</scope>
    <source>
        <strain evidence="10 11">NPDC050100</strain>
    </source>
</reference>
<dbReference type="PRINTS" id="PR00134">
    <property type="entry name" value="GLHYDRLASE10"/>
</dbReference>
<dbReference type="SUPFAM" id="SSF51445">
    <property type="entry name" value="(Trans)glycosidases"/>
    <property type="match status" value="1"/>
</dbReference>
<dbReference type="Gene3D" id="2.60.120.260">
    <property type="entry name" value="Galactose-binding domain-like"/>
    <property type="match status" value="2"/>
</dbReference>
<evidence type="ECO:0000256" key="2">
    <source>
        <dbReference type="ARBA" id="ARBA00022737"/>
    </source>
</evidence>
<feature type="signal peptide" evidence="8">
    <location>
        <begin position="1"/>
        <end position="27"/>
    </location>
</feature>
<evidence type="ECO:0000313" key="10">
    <source>
        <dbReference type="EMBL" id="MEV0967898.1"/>
    </source>
</evidence>
<dbReference type="InterPro" id="IPR008979">
    <property type="entry name" value="Galactose-bd-like_sf"/>
</dbReference>
<comment type="caution">
    <text evidence="10">The sequence shown here is derived from an EMBL/GenBank/DDBJ whole genome shotgun (WGS) entry which is preliminary data.</text>
</comment>
<keyword evidence="2" id="KW-0677">Repeat</keyword>
<dbReference type="SMART" id="SM00633">
    <property type="entry name" value="Glyco_10"/>
    <property type="match status" value="1"/>
</dbReference>
<dbReference type="Pfam" id="PF02018">
    <property type="entry name" value="CBM_4_9"/>
    <property type="match status" value="2"/>
</dbReference>
<dbReference type="Gene3D" id="3.20.20.80">
    <property type="entry name" value="Glycosidases"/>
    <property type="match status" value="1"/>
</dbReference>
<feature type="chain" id="PRO_5045257052" description="Beta-xylanase" evidence="8">
    <location>
        <begin position="28"/>
        <end position="996"/>
    </location>
</feature>
<dbReference type="Gene3D" id="2.60.40.1190">
    <property type="match status" value="1"/>
</dbReference>
<keyword evidence="6 7" id="KW-0624">Polysaccharide degradation</keyword>
<keyword evidence="8" id="KW-0732">Signal</keyword>
<evidence type="ECO:0000313" key="11">
    <source>
        <dbReference type="Proteomes" id="UP001551675"/>
    </source>
</evidence>
<proteinExistence type="inferred from homology"/>
<keyword evidence="5 7" id="KW-0326">Glycosidase</keyword>
<comment type="similarity">
    <text evidence="1 7">Belongs to the glycosyl hydrolase 10 (cellulase F) family.</text>
</comment>
<protein>
    <recommendedName>
        <fullName evidence="7">Beta-xylanase</fullName>
        <ecNumber evidence="7">3.2.1.8</ecNumber>
    </recommendedName>
</protein>
<sequence>MRTRWMAMAAALLCLLSGFIATSPASAAVHVAKYDFENGSTQGWSARGSGVTVGLSDTAHSGEGALLVQGRAATWHGATITPPFEKGVTYTVTAFARLASGQPPSTVAMTVQRTPAGGSTTYERVGAGTVTDAAWTELSGTYTFTADSTDLQLYVESSDATSRYHLDDIVITSDGDPTRSGLASDFETGTAQSWSPRASASLTPTTAVAHGGAYSLAVSGRSASWDGPSRSVLGAMAKGSKYEISAWVRLGPDVTSGNLGLSLERRLDGTPAYQRVAAPKAVAPGEWTRLKGTYTLAHDVDFLSVYIESDGGTFPFYLDDFSLTYIEPKPIQTDIPSLKDTVPFTLGVAFNRAQTLGEHGQLLLRHYGGVTPGNDMKWDATEPEEGRFTFTEADYLVNYAAEHDLKFRGHTLAWHSQTPDWVFKDGDRDLTPADRALLLQRLENHIRTLVTRYKGKIAAWDVVNEVIDENQPDGMRRSKWFEITGLDYIRTAFRVAHEADPGATLFINDYNTEWPRKREALYDLVRKLRAEGVPIDGVGHQLHVNIEQAPASNVEDTIERFAALGVDQQITELDVSVYTDFVSTYDTVPQDVLAEQGYRYKELFDVFRRHASQISSVTVWGVADDGTWLSSFPITRLNPPLPFDDELQAKPAYWGIADPSKLPPLTRRLTVPAGTIVVDGKRDLEWDLLPDTPIARVGDLSARFQARSTGAGLYVMAEVGDPSNDKNDSVTFEAGGTPYTVRRGGTHAHGFPAHAKRTDGGYRVEALLPLGMAGTLRVTVHNASGGEDIAWNGAPTVVPAIKLATASKAAPVVDGTVDALWARSPEIRTTTWIQGTTGATARVRALWNGAGDHGGTLYVLAQVTDATLSEDSPNAWEQDSVEIFVDPGNGKTKGYDDDDGQYRISFSGRQTVGGTFDAFAVKDNLTSAARIVPGGYVIEAAVKLPTITLAKDALLGFDVQVNDATGASRTGAVTWNDPTGQSYLSTARWGVLRLTK</sequence>
<name>A0ABV3G8G9_MICGL</name>
<evidence type="ECO:0000256" key="5">
    <source>
        <dbReference type="ARBA" id="ARBA00023295"/>
    </source>
</evidence>
<dbReference type="InterPro" id="IPR001000">
    <property type="entry name" value="GH10_dom"/>
</dbReference>
<keyword evidence="4 7" id="KW-0119">Carbohydrate metabolism</keyword>
<accession>A0ABV3G8G9</accession>
<dbReference type="PROSITE" id="PS51760">
    <property type="entry name" value="GH10_2"/>
    <property type="match status" value="1"/>
</dbReference>
<keyword evidence="11" id="KW-1185">Reference proteome</keyword>
<evidence type="ECO:0000259" key="9">
    <source>
        <dbReference type="PROSITE" id="PS51760"/>
    </source>
</evidence>